<organism evidence="7 9">
    <name type="scientific">Roseomonas mucosa</name>
    <dbReference type="NCBI Taxonomy" id="207340"/>
    <lineage>
        <taxon>Bacteria</taxon>
        <taxon>Pseudomonadati</taxon>
        <taxon>Pseudomonadota</taxon>
        <taxon>Alphaproteobacteria</taxon>
        <taxon>Acetobacterales</taxon>
        <taxon>Roseomonadaceae</taxon>
        <taxon>Roseomonas</taxon>
    </lineage>
</organism>
<evidence type="ECO:0000256" key="4">
    <source>
        <dbReference type="SAM" id="MobiDB-lite"/>
    </source>
</evidence>
<evidence type="ECO:0000313" key="9">
    <source>
        <dbReference type="Proteomes" id="UP000054844"/>
    </source>
</evidence>
<gene>
    <name evidence="7" type="ORF">APZ41_011395</name>
    <name evidence="8" type="ORF">NCTC13291_00883</name>
</gene>
<dbReference type="Proteomes" id="UP000054844">
    <property type="component" value="Unassembled WGS sequence"/>
</dbReference>
<proteinExistence type="predicted"/>
<name>A0A1S8D583_9PROT</name>
<dbReference type="Proteomes" id="UP000254919">
    <property type="component" value="Unassembled WGS sequence"/>
</dbReference>
<keyword evidence="1 5" id="KW-0812">Transmembrane</keyword>
<dbReference type="GeneID" id="99631939"/>
<feature type="transmembrane region" description="Helical" evidence="5">
    <location>
        <begin position="282"/>
        <end position="301"/>
    </location>
</feature>
<keyword evidence="9" id="KW-1185">Reference proteome</keyword>
<evidence type="ECO:0000256" key="5">
    <source>
        <dbReference type="SAM" id="Phobius"/>
    </source>
</evidence>
<keyword evidence="2 5" id="KW-1133">Transmembrane helix</keyword>
<accession>A0A1S8D583</accession>
<dbReference type="PROSITE" id="PS50850">
    <property type="entry name" value="MFS"/>
    <property type="match status" value="1"/>
</dbReference>
<dbReference type="STRING" id="207340.APZ41_011395"/>
<protein>
    <submittedName>
        <fullName evidence="8">Bicyclomycin/multidrug efflux system</fullName>
    </submittedName>
    <submittedName>
        <fullName evidence="7">MFS transporter</fullName>
    </submittedName>
</protein>
<evidence type="ECO:0000256" key="2">
    <source>
        <dbReference type="ARBA" id="ARBA00022989"/>
    </source>
</evidence>
<dbReference type="PANTHER" id="PTHR23539">
    <property type="entry name" value="MFS TRANSPORTER"/>
    <property type="match status" value="1"/>
</dbReference>
<evidence type="ECO:0000313" key="8">
    <source>
        <dbReference type="EMBL" id="SUE38796.1"/>
    </source>
</evidence>
<feature type="transmembrane region" description="Helical" evidence="5">
    <location>
        <begin position="307"/>
        <end position="328"/>
    </location>
</feature>
<feature type="transmembrane region" description="Helical" evidence="5">
    <location>
        <begin position="142"/>
        <end position="163"/>
    </location>
</feature>
<evidence type="ECO:0000313" key="7">
    <source>
        <dbReference type="EMBL" id="ONH83099.1"/>
    </source>
</evidence>
<dbReference type="OrthoDB" id="9812574at2"/>
<reference evidence="7 9" key="1">
    <citation type="submission" date="2016-12" db="EMBL/GenBank/DDBJ databases">
        <title>Draft genome sequence of Roseomonas mucosa strain AU37, isolated from a peripheral intravenous catheter.</title>
        <authorList>
            <person name="Choudhury M.A."/>
            <person name="Sidjabat H.E."/>
            <person name="Wailan A.M."/>
            <person name="Zhang L."/>
            <person name="Marsh N.M."/>
            <person name="Rickard C.M."/>
            <person name="Davies M."/>
            <person name="Mcmillan D.J."/>
        </authorList>
    </citation>
    <scope>NUCLEOTIDE SEQUENCE [LARGE SCALE GENOMIC DNA]</scope>
    <source>
        <strain evidence="7 9">SAVE376</strain>
    </source>
</reference>
<dbReference type="InterPro" id="IPR036259">
    <property type="entry name" value="MFS_trans_sf"/>
</dbReference>
<feature type="transmembrane region" description="Helical" evidence="5">
    <location>
        <begin position="77"/>
        <end position="96"/>
    </location>
</feature>
<evidence type="ECO:0000313" key="10">
    <source>
        <dbReference type="Proteomes" id="UP000254919"/>
    </source>
</evidence>
<dbReference type="GO" id="GO:0022857">
    <property type="term" value="F:transmembrane transporter activity"/>
    <property type="evidence" value="ECO:0007669"/>
    <property type="project" value="InterPro"/>
</dbReference>
<feature type="transmembrane region" description="Helical" evidence="5">
    <location>
        <begin position="169"/>
        <end position="195"/>
    </location>
</feature>
<feature type="transmembrane region" description="Helical" evidence="5">
    <location>
        <begin position="17"/>
        <end position="39"/>
    </location>
</feature>
<dbReference type="InterPro" id="IPR011701">
    <property type="entry name" value="MFS"/>
</dbReference>
<dbReference type="EMBL" id="UGVN01000001">
    <property type="protein sequence ID" value="SUE38796.1"/>
    <property type="molecule type" value="Genomic_DNA"/>
</dbReference>
<dbReference type="Gene3D" id="1.20.1250.20">
    <property type="entry name" value="MFS general substrate transporter like domains"/>
    <property type="match status" value="2"/>
</dbReference>
<evidence type="ECO:0000259" key="6">
    <source>
        <dbReference type="PROSITE" id="PS50850"/>
    </source>
</evidence>
<feature type="region of interest" description="Disordered" evidence="4">
    <location>
        <begin position="401"/>
        <end position="441"/>
    </location>
</feature>
<reference evidence="8 10" key="2">
    <citation type="submission" date="2018-06" db="EMBL/GenBank/DDBJ databases">
        <authorList>
            <consortium name="Pathogen Informatics"/>
            <person name="Doyle S."/>
        </authorList>
    </citation>
    <scope>NUCLEOTIDE SEQUENCE [LARGE SCALE GENOMIC DNA]</scope>
    <source>
        <strain evidence="8 10">NCTC13291</strain>
    </source>
</reference>
<feature type="transmembrane region" description="Helical" evidence="5">
    <location>
        <begin position="216"/>
        <end position="237"/>
    </location>
</feature>
<feature type="transmembrane region" description="Helical" evidence="5">
    <location>
        <begin position="340"/>
        <end position="361"/>
    </location>
</feature>
<feature type="transmembrane region" description="Helical" evidence="5">
    <location>
        <begin position="249"/>
        <end position="270"/>
    </location>
</feature>
<sequence>MASGLTGSARSARGLDLLNFFVANIQTGFGPFIAVYLSAQAWTEFEIGMALSVGTFTAMVSQLPAGALVDATPRKKLAALVAILCMPVSALLLVAVEPRQLPVMLSEVLHGIASCVLAPAIAAISLALVGRMALGERLGRNARFAAIGNGAAAGLLGLAGTYISSAAVFWLTAALAIPSLIALAMIRQADLVTVVQREQASKGQGGLMTLLRNRGVLIFSGCCLLFTLANAAMLPLAGSEVTRNSGDEANLIIAACIVAPQLVVAAISPWIGRLAERRGRRVALMIGFAALPLRGLLLAVVSDPKVLILVQALDGVSAAALGVLLPLLSADLTRGTNRFNLCMGIFGLAVGIGGTLSTTVAGATATWFGSGAAFGLLAVVGLLSFLLVLFVMPETGTADPDGVIRKPASPATTSSGLRESMRTGPKLVENDPEGVGQPWSG</sequence>
<dbReference type="PANTHER" id="PTHR23539:SF1">
    <property type="entry name" value="MAJOR FACILITATOR SUPERFAMILY (MFS) PROFILE DOMAIN-CONTAINING PROTEIN"/>
    <property type="match status" value="1"/>
</dbReference>
<feature type="transmembrane region" description="Helical" evidence="5">
    <location>
        <begin position="108"/>
        <end position="130"/>
    </location>
</feature>
<feature type="transmembrane region" description="Helical" evidence="5">
    <location>
        <begin position="45"/>
        <end position="65"/>
    </location>
</feature>
<dbReference type="RefSeq" id="WP_019461830.1">
    <property type="nucleotide sequence ID" value="NZ_AP031462.1"/>
</dbReference>
<evidence type="ECO:0000256" key="3">
    <source>
        <dbReference type="ARBA" id="ARBA00023136"/>
    </source>
</evidence>
<dbReference type="AlphaFoldDB" id="A0A1S8D583"/>
<dbReference type="InterPro" id="IPR020846">
    <property type="entry name" value="MFS_dom"/>
</dbReference>
<feature type="transmembrane region" description="Helical" evidence="5">
    <location>
        <begin position="367"/>
        <end position="391"/>
    </location>
</feature>
<dbReference type="Pfam" id="PF07690">
    <property type="entry name" value="MFS_1"/>
    <property type="match status" value="2"/>
</dbReference>
<dbReference type="EMBL" id="LLWF02000032">
    <property type="protein sequence ID" value="ONH83099.1"/>
    <property type="molecule type" value="Genomic_DNA"/>
</dbReference>
<evidence type="ECO:0000256" key="1">
    <source>
        <dbReference type="ARBA" id="ARBA00022692"/>
    </source>
</evidence>
<dbReference type="SUPFAM" id="SSF103473">
    <property type="entry name" value="MFS general substrate transporter"/>
    <property type="match status" value="1"/>
</dbReference>
<keyword evidence="3 5" id="KW-0472">Membrane</keyword>
<feature type="domain" description="Major facilitator superfamily (MFS) profile" evidence="6">
    <location>
        <begin position="216"/>
        <end position="441"/>
    </location>
</feature>